<feature type="compositionally biased region" description="Low complexity" evidence="1">
    <location>
        <begin position="26"/>
        <end position="43"/>
    </location>
</feature>
<name>Q84Z22_ORYSJ</name>
<feature type="compositionally biased region" description="Pro residues" evidence="1">
    <location>
        <begin position="16"/>
        <end position="25"/>
    </location>
</feature>
<protein>
    <submittedName>
        <fullName evidence="2">Uncharacterized protein</fullName>
    </submittedName>
</protein>
<evidence type="ECO:0000256" key="1">
    <source>
        <dbReference type="SAM" id="MobiDB-lite"/>
    </source>
</evidence>
<evidence type="ECO:0000313" key="2">
    <source>
        <dbReference type="EMBL" id="BAC56028.1"/>
    </source>
</evidence>
<feature type="compositionally biased region" description="Polar residues" evidence="1">
    <location>
        <begin position="1"/>
        <end position="13"/>
    </location>
</feature>
<feature type="region of interest" description="Disordered" evidence="1">
    <location>
        <begin position="1"/>
        <end position="76"/>
    </location>
</feature>
<dbReference type="AlphaFoldDB" id="Q84Z22"/>
<feature type="compositionally biased region" description="Basic residues" evidence="1">
    <location>
        <begin position="44"/>
        <end position="53"/>
    </location>
</feature>
<proteinExistence type="predicted"/>
<gene>
    <name evidence="2" type="primary">OSJNBa0036M16.123</name>
</gene>
<feature type="region of interest" description="Disordered" evidence="1">
    <location>
        <begin position="187"/>
        <end position="295"/>
    </location>
</feature>
<reference evidence="3" key="1">
    <citation type="journal article" date="2005" name="Nature">
        <title>The map-based sequence of the rice genome.</title>
        <authorList>
            <consortium name="International rice genome sequencing project (IRGSP)"/>
            <person name="Matsumoto T."/>
            <person name="Wu J."/>
            <person name="Kanamori H."/>
            <person name="Katayose Y."/>
            <person name="Fujisawa M."/>
            <person name="Namiki N."/>
            <person name="Mizuno H."/>
            <person name="Yamamoto K."/>
            <person name="Antonio B.A."/>
            <person name="Baba T."/>
            <person name="Sakata K."/>
            <person name="Nagamura Y."/>
            <person name="Aoki H."/>
            <person name="Arikawa K."/>
            <person name="Arita K."/>
            <person name="Bito T."/>
            <person name="Chiden Y."/>
            <person name="Fujitsuka N."/>
            <person name="Fukunaka R."/>
            <person name="Hamada M."/>
            <person name="Harada C."/>
            <person name="Hayashi A."/>
            <person name="Hijishita S."/>
            <person name="Honda M."/>
            <person name="Hosokawa S."/>
            <person name="Ichikawa Y."/>
            <person name="Idonuma A."/>
            <person name="Iijima M."/>
            <person name="Ikeda M."/>
            <person name="Ikeno M."/>
            <person name="Ito K."/>
            <person name="Ito S."/>
            <person name="Ito T."/>
            <person name="Ito Y."/>
            <person name="Ito Y."/>
            <person name="Iwabuchi A."/>
            <person name="Kamiya K."/>
            <person name="Karasawa W."/>
            <person name="Kurita K."/>
            <person name="Katagiri S."/>
            <person name="Kikuta A."/>
            <person name="Kobayashi H."/>
            <person name="Kobayashi N."/>
            <person name="Machita K."/>
            <person name="Maehara T."/>
            <person name="Masukawa M."/>
            <person name="Mizubayashi T."/>
            <person name="Mukai Y."/>
            <person name="Nagasaki H."/>
            <person name="Nagata Y."/>
            <person name="Naito S."/>
            <person name="Nakashima M."/>
            <person name="Nakama Y."/>
            <person name="Nakamichi Y."/>
            <person name="Nakamura M."/>
            <person name="Meguro A."/>
            <person name="Negishi M."/>
            <person name="Ohta I."/>
            <person name="Ohta T."/>
            <person name="Okamoto M."/>
            <person name="Ono N."/>
            <person name="Saji S."/>
            <person name="Sakaguchi M."/>
            <person name="Sakai K."/>
            <person name="Shibata M."/>
            <person name="Shimokawa T."/>
            <person name="Song J."/>
            <person name="Takazaki Y."/>
            <person name="Terasawa K."/>
            <person name="Tsugane M."/>
            <person name="Tsuji K."/>
            <person name="Ueda S."/>
            <person name="Waki K."/>
            <person name="Yamagata H."/>
            <person name="Yamamoto M."/>
            <person name="Yamamoto S."/>
            <person name="Yamane H."/>
            <person name="Yoshiki S."/>
            <person name="Yoshihara R."/>
            <person name="Yukawa K."/>
            <person name="Zhong H."/>
            <person name="Yano M."/>
            <person name="Yuan Q."/>
            <person name="Ouyang S."/>
            <person name="Liu J."/>
            <person name="Jones K.M."/>
            <person name="Gansberger K."/>
            <person name="Moffat K."/>
            <person name="Hill J."/>
            <person name="Bera J."/>
            <person name="Fadrosh D."/>
            <person name="Jin S."/>
            <person name="Johri S."/>
            <person name="Kim M."/>
            <person name="Overton L."/>
            <person name="Reardon M."/>
            <person name="Tsitrin T."/>
            <person name="Vuong H."/>
            <person name="Weaver B."/>
            <person name="Ciecko A."/>
            <person name="Tallon L."/>
            <person name="Jackson J."/>
            <person name="Pai G."/>
            <person name="Aken S.V."/>
            <person name="Utterback T."/>
            <person name="Reidmuller S."/>
            <person name="Feldblyum T."/>
            <person name="Hsiao J."/>
            <person name="Zismann V."/>
            <person name="Iobst S."/>
            <person name="de Vazeille A.R."/>
            <person name="Buell C.R."/>
            <person name="Ying K."/>
            <person name="Li Y."/>
            <person name="Lu T."/>
            <person name="Huang Y."/>
            <person name="Zhao Q."/>
            <person name="Feng Q."/>
            <person name="Zhang L."/>
            <person name="Zhu J."/>
            <person name="Weng Q."/>
            <person name="Mu J."/>
            <person name="Lu Y."/>
            <person name="Fan D."/>
            <person name="Liu Y."/>
            <person name="Guan J."/>
            <person name="Zhang Y."/>
            <person name="Yu S."/>
            <person name="Liu X."/>
            <person name="Zhang Y."/>
            <person name="Hong G."/>
            <person name="Han B."/>
            <person name="Choisne N."/>
            <person name="Demange N."/>
            <person name="Orjeda G."/>
            <person name="Samain S."/>
            <person name="Cattolico L."/>
            <person name="Pelletier E."/>
            <person name="Couloux A."/>
            <person name="Segurens B."/>
            <person name="Wincker P."/>
            <person name="D'Hont A."/>
            <person name="Scarpelli C."/>
            <person name="Weissenbach J."/>
            <person name="Salanoubat M."/>
            <person name="Quetier F."/>
            <person name="Yu Y."/>
            <person name="Kim H.R."/>
            <person name="Rambo T."/>
            <person name="Currie J."/>
            <person name="Collura K."/>
            <person name="Luo M."/>
            <person name="Yang T."/>
            <person name="Ammiraju J.S.S."/>
            <person name="Engler F."/>
            <person name="Soderlund C."/>
            <person name="Wing R.A."/>
            <person name="Palmer L.E."/>
            <person name="de la Bastide M."/>
            <person name="Spiegel L."/>
            <person name="Nascimento L."/>
            <person name="Zutavern T."/>
            <person name="O'Shaughnessy A."/>
            <person name="Dike S."/>
            <person name="Dedhia N."/>
            <person name="Preston R."/>
            <person name="Balija V."/>
            <person name="McCombie W.R."/>
            <person name="Chow T."/>
            <person name="Chen H."/>
            <person name="Chung M."/>
            <person name="Chen C."/>
            <person name="Shaw J."/>
            <person name="Wu H."/>
            <person name="Hsiao K."/>
            <person name="Chao Y."/>
            <person name="Chu M."/>
            <person name="Cheng C."/>
            <person name="Hour A."/>
            <person name="Lee P."/>
            <person name="Lin S."/>
            <person name="Lin Y."/>
            <person name="Liou J."/>
            <person name="Liu S."/>
            <person name="Hsing Y."/>
            <person name="Raghuvanshi S."/>
            <person name="Mohanty A."/>
            <person name="Bharti A.K."/>
            <person name="Gaur A."/>
            <person name="Gupta V."/>
            <person name="Kumar D."/>
            <person name="Ravi V."/>
            <person name="Vij S."/>
            <person name="Kapur A."/>
            <person name="Khurana P."/>
            <person name="Khurana P."/>
            <person name="Khurana J.P."/>
            <person name="Tyagi A.K."/>
            <person name="Gaikwad K."/>
            <person name="Singh A."/>
            <person name="Dalal V."/>
            <person name="Srivastava S."/>
            <person name="Dixit A."/>
            <person name="Pal A.K."/>
            <person name="Ghazi I.A."/>
            <person name="Yadav M."/>
            <person name="Pandit A."/>
            <person name="Bhargava A."/>
            <person name="Sureshbabu K."/>
            <person name="Batra K."/>
            <person name="Sharma T.R."/>
            <person name="Mohapatra T."/>
            <person name="Singh N.K."/>
            <person name="Messing J."/>
            <person name="Nelson A.B."/>
            <person name="Fuks G."/>
            <person name="Kavchok S."/>
            <person name="Keizer G."/>
            <person name="Linton E."/>
            <person name="Llaca V."/>
            <person name="Song R."/>
            <person name="Tanyolac B."/>
            <person name="Young S."/>
            <person name="Ho-Il K."/>
            <person name="Hahn J.H."/>
            <person name="Sangsakoo G."/>
            <person name="Vanavichit A."/>
            <person name="de Mattos Luiz.A.T."/>
            <person name="Zimmer P.D."/>
            <person name="Malone G."/>
            <person name="Dellagostin O."/>
            <person name="de Oliveira A.C."/>
            <person name="Bevan M."/>
            <person name="Bancroft I."/>
            <person name="Minx P."/>
            <person name="Cordum H."/>
            <person name="Wilson R."/>
            <person name="Cheng Z."/>
            <person name="Jin W."/>
            <person name="Jiang J."/>
            <person name="Leong S.A."/>
            <person name="Iwama H."/>
            <person name="Gojobori T."/>
            <person name="Itoh T."/>
            <person name="Niimura Y."/>
            <person name="Fujii Y."/>
            <person name="Habara T."/>
            <person name="Sakai H."/>
            <person name="Sato Y."/>
            <person name="Wilson G."/>
            <person name="Kumar K."/>
            <person name="McCouch S."/>
            <person name="Juretic N."/>
            <person name="Hoen D."/>
            <person name="Wright S."/>
            <person name="Bruskiewich R."/>
            <person name="Bureau T."/>
            <person name="Miyao A."/>
            <person name="Hirochika H."/>
            <person name="Nishikawa T."/>
            <person name="Kadowaki K."/>
            <person name="Sugiura M."/>
            <person name="Burr B."/>
            <person name="Sasaki T."/>
        </authorList>
    </citation>
    <scope>NUCLEOTIDE SEQUENCE [LARGE SCALE GENOMIC DNA]</scope>
    <source>
        <strain evidence="3">cv. Nipponbare</strain>
    </source>
</reference>
<sequence>MQPSTTPSASQSRPPCHLPPPPQPLLPTATSPPASRSPITSSSRYRKRRHKLHVAASAARAPMPQQPTAANAVDQPQCCRRRQAVVATIAMNSASLPQSPLPRAPAPLPPPTSPRAPRCRHRRELATHRIRPRGGGGGADPPLPAITILTGLWATASLPSPRFNRRLATLGLTRARPHNRRCHRLFPAASTHASPPPAAAPRQPHQIRPKRRGSGRGFPPPPALSAATTQRQTPPPPLRPAAKRRPAGSGRAGADPDGCHHRRPASSPGRPSTCWAKPCRRRPRGRAALPAPAQAAVRQRRIRDIV</sequence>
<dbReference type="Proteomes" id="UP000000763">
    <property type="component" value="Chromosome 7"/>
</dbReference>
<feature type="compositionally biased region" description="Low complexity" evidence="1">
    <location>
        <begin position="286"/>
        <end position="295"/>
    </location>
</feature>
<feature type="compositionally biased region" description="Pro residues" evidence="1">
    <location>
        <begin position="99"/>
        <end position="114"/>
    </location>
</feature>
<accession>Q84Z22</accession>
<reference evidence="3" key="2">
    <citation type="journal article" date="2008" name="Nucleic Acids Res.">
        <title>The rice annotation project database (RAP-DB): 2008 update.</title>
        <authorList>
            <consortium name="The rice annotation project (RAP)"/>
        </authorList>
    </citation>
    <scope>GENOME REANNOTATION</scope>
    <source>
        <strain evidence="3">cv. Nipponbare</strain>
    </source>
</reference>
<dbReference type="EMBL" id="AP005103">
    <property type="protein sequence ID" value="BAC56028.1"/>
    <property type="molecule type" value="Genomic_DNA"/>
</dbReference>
<feature type="compositionally biased region" description="Basic residues" evidence="1">
    <location>
        <begin position="205"/>
        <end position="214"/>
    </location>
</feature>
<evidence type="ECO:0000313" key="3">
    <source>
        <dbReference type="Proteomes" id="UP000000763"/>
    </source>
</evidence>
<organism evidence="2 3">
    <name type="scientific">Oryza sativa subsp. japonica</name>
    <name type="common">Rice</name>
    <dbReference type="NCBI Taxonomy" id="39947"/>
    <lineage>
        <taxon>Eukaryota</taxon>
        <taxon>Viridiplantae</taxon>
        <taxon>Streptophyta</taxon>
        <taxon>Embryophyta</taxon>
        <taxon>Tracheophyta</taxon>
        <taxon>Spermatophyta</taxon>
        <taxon>Magnoliopsida</taxon>
        <taxon>Liliopsida</taxon>
        <taxon>Poales</taxon>
        <taxon>Poaceae</taxon>
        <taxon>BOP clade</taxon>
        <taxon>Oryzoideae</taxon>
        <taxon>Oryzeae</taxon>
        <taxon>Oryzinae</taxon>
        <taxon>Oryza</taxon>
        <taxon>Oryza sativa</taxon>
    </lineage>
</organism>
<feature type="region of interest" description="Disordered" evidence="1">
    <location>
        <begin position="95"/>
        <end position="120"/>
    </location>
</feature>